<keyword evidence="1 3" id="KW-0732">Signal</keyword>
<protein>
    <recommendedName>
        <fullName evidence="4">X8 domain-containing protein</fullName>
    </recommendedName>
</protein>
<dbReference type="PANTHER" id="PTHR33321:SF3">
    <property type="entry name" value="OS05G0582000 PROTEIN"/>
    <property type="match status" value="1"/>
</dbReference>
<evidence type="ECO:0000313" key="6">
    <source>
        <dbReference type="Proteomes" id="UP001188597"/>
    </source>
</evidence>
<organism evidence="5 6">
    <name type="scientific">Escallonia herrerae</name>
    <dbReference type="NCBI Taxonomy" id="1293975"/>
    <lineage>
        <taxon>Eukaryota</taxon>
        <taxon>Viridiplantae</taxon>
        <taxon>Streptophyta</taxon>
        <taxon>Embryophyta</taxon>
        <taxon>Tracheophyta</taxon>
        <taxon>Spermatophyta</taxon>
        <taxon>Magnoliopsida</taxon>
        <taxon>eudicotyledons</taxon>
        <taxon>Gunneridae</taxon>
        <taxon>Pentapetalae</taxon>
        <taxon>asterids</taxon>
        <taxon>campanulids</taxon>
        <taxon>Escalloniales</taxon>
        <taxon>Escalloniaceae</taxon>
        <taxon>Escallonia</taxon>
    </lineage>
</organism>
<reference evidence="5" key="1">
    <citation type="submission" date="2022-12" db="EMBL/GenBank/DDBJ databases">
        <title>Draft genome assemblies for two species of Escallonia (Escalloniales).</title>
        <authorList>
            <person name="Chanderbali A."/>
            <person name="Dervinis C."/>
            <person name="Anghel I."/>
            <person name="Soltis D."/>
            <person name="Soltis P."/>
            <person name="Zapata F."/>
        </authorList>
    </citation>
    <scope>NUCLEOTIDE SEQUENCE</scope>
    <source>
        <strain evidence="5">UCBG64.0493</strain>
        <tissue evidence="5">Leaf</tissue>
    </source>
</reference>
<dbReference type="AlphaFoldDB" id="A0AA88V0Q0"/>
<dbReference type="InterPro" id="IPR012946">
    <property type="entry name" value="X8"/>
</dbReference>
<feature type="transmembrane region" description="Helical" evidence="2">
    <location>
        <begin position="257"/>
        <end position="274"/>
    </location>
</feature>
<evidence type="ECO:0000313" key="5">
    <source>
        <dbReference type="EMBL" id="KAK2999601.1"/>
    </source>
</evidence>
<dbReference type="SMART" id="SM00768">
    <property type="entry name" value="X8"/>
    <property type="match status" value="1"/>
</dbReference>
<feature type="domain" description="X8" evidence="4">
    <location>
        <begin position="100"/>
        <end position="184"/>
    </location>
</feature>
<keyword evidence="2" id="KW-0812">Transmembrane</keyword>
<sequence length="469" mass="51374">MDRRVVHGLVFLLLGFVLCSGSEKEANEHNVEKCLPFDKFISPRQMDVTTPITTIPTTNPNTPTTTNPMVNPATPVPNLPATTNPAMTPTTTSPGAASGSWCVASQSASQTALQVALDYACGYGGADCSAIQSGGSCYNRNSIHDHASYAFNSYYQKNPVPTSCNFGGTAVTTSTDPSSGSCQFPSTRLNQEELSIGDHSNCSLASHSPVLNLSPTSLNIHMEEEHYLLFQPLVPTTTTVTAIDSHKLKFVLSNARIFVRLLFIIFIGTLSIWANHEASKGFTITIINEAAESPSGKRFSLFYLSNGQATRILLSTSTFVENLLYPNNAHPKKQVNHVTLRLSSRNLTHPALVESRKNHEYVIHLSPSVMEETNFNQAALTALQRGVARLWLWDGHGSAPPGLINGMVEYITCLSGSRPVLDSGRTRESAVARFLNYCERQKPGFIGRLNRGMEREWHDQTVDLQTCYY</sequence>
<dbReference type="Pfam" id="PF07983">
    <property type="entry name" value="X8"/>
    <property type="match status" value="1"/>
</dbReference>
<evidence type="ECO:0000256" key="2">
    <source>
        <dbReference type="SAM" id="Phobius"/>
    </source>
</evidence>
<gene>
    <name evidence="5" type="ORF">RJ639_024005</name>
</gene>
<keyword evidence="2" id="KW-0472">Membrane</keyword>
<evidence type="ECO:0000256" key="1">
    <source>
        <dbReference type="ARBA" id="ARBA00022729"/>
    </source>
</evidence>
<name>A0AA88V0Q0_9ASTE</name>
<feature type="chain" id="PRO_5041710959" description="X8 domain-containing protein" evidence="3">
    <location>
        <begin position="22"/>
        <end position="469"/>
    </location>
</feature>
<dbReference type="FunFam" id="1.20.58.1040:FF:000007">
    <property type="entry name" value="PLASMODESMATA CALLOSE-BINDING PROTEIN 2"/>
    <property type="match status" value="1"/>
</dbReference>
<dbReference type="Pfam" id="PF04450">
    <property type="entry name" value="BSP"/>
    <property type="match status" value="1"/>
</dbReference>
<comment type="caution">
    <text evidence="5">The sequence shown here is derived from an EMBL/GenBank/DDBJ whole genome shotgun (WGS) entry which is preliminary data.</text>
</comment>
<dbReference type="PANTHER" id="PTHR33321">
    <property type="match status" value="1"/>
</dbReference>
<evidence type="ECO:0000259" key="4">
    <source>
        <dbReference type="SMART" id="SM00768"/>
    </source>
</evidence>
<dbReference type="Gene3D" id="1.20.58.1040">
    <property type="match status" value="1"/>
</dbReference>
<dbReference type="Proteomes" id="UP001188597">
    <property type="component" value="Unassembled WGS sequence"/>
</dbReference>
<keyword evidence="2" id="KW-1133">Transmembrane helix</keyword>
<feature type="signal peptide" evidence="3">
    <location>
        <begin position="1"/>
        <end position="21"/>
    </location>
</feature>
<proteinExistence type="predicted"/>
<dbReference type="EMBL" id="JAVXUP010003228">
    <property type="protein sequence ID" value="KAK2999601.1"/>
    <property type="molecule type" value="Genomic_DNA"/>
</dbReference>
<keyword evidence="6" id="KW-1185">Reference proteome</keyword>
<accession>A0AA88V0Q0</accession>
<evidence type="ECO:0000256" key="3">
    <source>
        <dbReference type="SAM" id="SignalP"/>
    </source>
</evidence>
<dbReference type="InterPro" id="IPR007541">
    <property type="entry name" value="Uncharacterised_BSP"/>
</dbReference>